<keyword evidence="6" id="KW-0413">Isomerase</keyword>
<dbReference type="PANTHER" id="PTHR18929:SF132">
    <property type="entry name" value="PROTEIN DISULFIDE-ISOMERASE A3"/>
    <property type="match status" value="1"/>
</dbReference>
<evidence type="ECO:0000256" key="8">
    <source>
        <dbReference type="SAM" id="MobiDB-lite"/>
    </source>
</evidence>
<dbReference type="Pfam" id="PF00085">
    <property type="entry name" value="Thioredoxin"/>
    <property type="match status" value="1"/>
</dbReference>
<evidence type="ECO:0000313" key="11">
    <source>
        <dbReference type="Proteomes" id="UP001604336"/>
    </source>
</evidence>
<comment type="catalytic activity">
    <reaction evidence="1">
        <text>Catalyzes the rearrangement of -S-S- bonds in proteins.</text>
        <dbReference type="EC" id="5.3.4.1"/>
    </reaction>
</comment>
<dbReference type="PANTHER" id="PTHR18929">
    <property type="entry name" value="PROTEIN DISULFIDE ISOMERASE"/>
    <property type="match status" value="1"/>
</dbReference>
<comment type="caution">
    <text evidence="10">The sequence shown here is derived from an EMBL/GenBank/DDBJ whole genome shotgun (WGS) entry which is preliminary data.</text>
</comment>
<gene>
    <name evidence="10" type="ORF">Adt_40414</name>
</gene>
<sequence>MTSSTTLDRSERPLQAQQYSESGTASLVRATPFDFDAVLAGGRRRCGRLSPELEKVIAGGGGGLWRCGHYKALASESEKAALVLSSHDPLIALAKVDANEGANRGLATEFHIQGFSTINILRNGGKNIQECKGLLEADGIVDYLKKQAGAAFTEIKFNRRYVFKWYSNWKNRKYAVIEGNQLPPCNFAWFVLVHLAQIELPDLTVSKLLSFIWRFYQMINGQKWGSSQSQRVVLNLSQSPPWLAQAFSA</sequence>
<dbReference type="Proteomes" id="UP001604336">
    <property type="component" value="Unassembled WGS sequence"/>
</dbReference>
<reference evidence="11" key="1">
    <citation type="submission" date="2024-07" db="EMBL/GenBank/DDBJ databases">
        <title>Two chromosome-level genome assemblies of Korean endemic species Abeliophyllum distichum and Forsythia ovata (Oleaceae).</title>
        <authorList>
            <person name="Jang H."/>
        </authorList>
    </citation>
    <scope>NUCLEOTIDE SEQUENCE [LARGE SCALE GENOMIC DNA]</scope>
</reference>
<dbReference type="InterPro" id="IPR013766">
    <property type="entry name" value="Thioredoxin_domain"/>
</dbReference>
<organism evidence="10 11">
    <name type="scientific">Abeliophyllum distichum</name>
    <dbReference type="NCBI Taxonomy" id="126358"/>
    <lineage>
        <taxon>Eukaryota</taxon>
        <taxon>Viridiplantae</taxon>
        <taxon>Streptophyta</taxon>
        <taxon>Embryophyta</taxon>
        <taxon>Tracheophyta</taxon>
        <taxon>Spermatophyta</taxon>
        <taxon>Magnoliopsida</taxon>
        <taxon>eudicotyledons</taxon>
        <taxon>Gunneridae</taxon>
        <taxon>Pentapetalae</taxon>
        <taxon>asterids</taxon>
        <taxon>lamiids</taxon>
        <taxon>Lamiales</taxon>
        <taxon>Oleaceae</taxon>
        <taxon>Forsythieae</taxon>
        <taxon>Abeliophyllum</taxon>
    </lineage>
</organism>
<dbReference type="Gene3D" id="3.40.30.10">
    <property type="entry name" value="Glutaredoxin"/>
    <property type="match status" value="1"/>
</dbReference>
<evidence type="ECO:0000256" key="1">
    <source>
        <dbReference type="ARBA" id="ARBA00001182"/>
    </source>
</evidence>
<protein>
    <recommendedName>
        <fullName evidence="4">protein disulfide-isomerase</fullName>
        <ecNumber evidence="4">5.3.4.1</ecNumber>
    </recommendedName>
</protein>
<keyword evidence="7" id="KW-0676">Redox-active center</keyword>
<evidence type="ECO:0000256" key="5">
    <source>
        <dbReference type="ARBA" id="ARBA00022824"/>
    </source>
</evidence>
<comment type="similarity">
    <text evidence="3">Belongs to the protein disulfide isomerase family.</text>
</comment>
<dbReference type="AlphaFoldDB" id="A0ABD1Q7W1"/>
<feature type="domain" description="Thioredoxin" evidence="9">
    <location>
        <begin position="67"/>
        <end position="146"/>
    </location>
</feature>
<name>A0ABD1Q7W1_9LAMI</name>
<proteinExistence type="inferred from homology"/>
<evidence type="ECO:0000256" key="4">
    <source>
        <dbReference type="ARBA" id="ARBA00012723"/>
    </source>
</evidence>
<dbReference type="GO" id="GO:0003756">
    <property type="term" value="F:protein disulfide isomerase activity"/>
    <property type="evidence" value="ECO:0007669"/>
    <property type="project" value="UniProtKB-EC"/>
</dbReference>
<evidence type="ECO:0000256" key="2">
    <source>
        <dbReference type="ARBA" id="ARBA00004319"/>
    </source>
</evidence>
<evidence type="ECO:0000256" key="3">
    <source>
        <dbReference type="ARBA" id="ARBA00006347"/>
    </source>
</evidence>
<dbReference type="EC" id="5.3.4.1" evidence="4"/>
<evidence type="ECO:0000313" key="10">
    <source>
        <dbReference type="EMBL" id="KAL2472278.1"/>
    </source>
</evidence>
<feature type="region of interest" description="Disordered" evidence="8">
    <location>
        <begin position="1"/>
        <end position="23"/>
    </location>
</feature>
<comment type="subcellular location">
    <subcellularLocation>
        <location evidence="2">Endoplasmic reticulum lumen</location>
    </subcellularLocation>
</comment>
<evidence type="ECO:0000256" key="6">
    <source>
        <dbReference type="ARBA" id="ARBA00023235"/>
    </source>
</evidence>
<dbReference type="InterPro" id="IPR036249">
    <property type="entry name" value="Thioredoxin-like_sf"/>
</dbReference>
<accession>A0ABD1Q7W1</accession>
<keyword evidence="5" id="KW-0256">Endoplasmic reticulum</keyword>
<dbReference type="SUPFAM" id="SSF52833">
    <property type="entry name" value="Thioredoxin-like"/>
    <property type="match status" value="1"/>
</dbReference>
<evidence type="ECO:0000259" key="9">
    <source>
        <dbReference type="Pfam" id="PF00085"/>
    </source>
</evidence>
<dbReference type="GO" id="GO:0005788">
    <property type="term" value="C:endoplasmic reticulum lumen"/>
    <property type="evidence" value="ECO:0007669"/>
    <property type="project" value="UniProtKB-SubCell"/>
</dbReference>
<dbReference type="EMBL" id="JBFOLK010000012">
    <property type="protein sequence ID" value="KAL2472278.1"/>
    <property type="molecule type" value="Genomic_DNA"/>
</dbReference>
<keyword evidence="11" id="KW-1185">Reference proteome</keyword>
<evidence type="ECO:0000256" key="7">
    <source>
        <dbReference type="ARBA" id="ARBA00023284"/>
    </source>
</evidence>
<dbReference type="CDD" id="cd02961">
    <property type="entry name" value="PDI_a_family"/>
    <property type="match status" value="1"/>
</dbReference>